<dbReference type="EMBL" id="ML996120">
    <property type="protein sequence ID" value="KAF2736909.1"/>
    <property type="molecule type" value="Genomic_DNA"/>
</dbReference>
<evidence type="ECO:0000313" key="3">
    <source>
        <dbReference type="Proteomes" id="UP000799444"/>
    </source>
</evidence>
<keyword evidence="3" id="KW-1185">Reference proteome</keyword>
<proteinExistence type="predicted"/>
<feature type="region of interest" description="Disordered" evidence="1">
    <location>
        <begin position="1"/>
        <end position="23"/>
    </location>
</feature>
<dbReference type="AlphaFoldDB" id="A0A9P4R558"/>
<protein>
    <submittedName>
        <fullName evidence="2">Uncharacterized protein</fullName>
    </submittedName>
</protein>
<sequence>MNRGLDGLRRGGPGLAATPGSPVIRSRGAAGAFRQLECHPRRCGERPSSATILLDFAAALICQWVASRHQERAGSGSKGRETWAAGQTGWRDANRGPPPAPSSVPVSAWVGYRQGGPYCETTLRALLGGMTGQRAVGGNIEADGPDGPDTNVLS</sequence>
<organism evidence="2 3">
    <name type="scientific">Polyplosphaeria fusca</name>
    <dbReference type="NCBI Taxonomy" id="682080"/>
    <lineage>
        <taxon>Eukaryota</taxon>
        <taxon>Fungi</taxon>
        <taxon>Dikarya</taxon>
        <taxon>Ascomycota</taxon>
        <taxon>Pezizomycotina</taxon>
        <taxon>Dothideomycetes</taxon>
        <taxon>Pleosporomycetidae</taxon>
        <taxon>Pleosporales</taxon>
        <taxon>Tetraplosphaeriaceae</taxon>
        <taxon>Polyplosphaeria</taxon>
    </lineage>
</organism>
<name>A0A9P4R558_9PLEO</name>
<dbReference type="Proteomes" id="UP000799444">
    <property type="component" value="Unassembled WGS sequence"/>
</dbReference>
<evidence type="ECO:0000313" key="2">
    <source>
        <dbReference type="EMBL" id="KAF2736909.1"/>
    </source>
</evidence>
<comment type="caution">
    <text evidence="2">The sequence shown here is derived from an EMBL/GenBank/DDBJ whole genome shotgun (WGS) entry which is preliminary data.</text>
</comment>
<evidence type="ECO:0000256" key="1">
    <source>
        <dbReference type="SAM" id="MobiDB-lite"/>
    </source>
</evidence>
<reference evidence="2" key="1">
    <citation type="journal article" date="2020" name="Stud. Mycol.">
        <title>101 Dothideomycetes genomes: a test case for predicting lifestyles and emergence of pathogens.</title>
        <authorList>
            <person name="Haridas S."/>
            <person name="Albert R."/>
            <person name="Binder M."/>
            <person name="Bloem J."/>
            <person name="Labutti K."/>
            <person name="Salamov A."/>
            <person name="Andreopoulos B."/>
            <person name="Baker S."/>
            <person name="Barry K."/>
            <person name="Bills G."/>
            <person name="Bluhm B."/>
            <person name="Cannon C."/>
            <person name="Castanera R."/>
            <person name="Culley D."/>
            <person name="Daum C."/>
            <person name="Ezra D."/>
            <person name="Gonzalez J."/>
            <person name="Henrissat B."/>
            <person name="Kuo A."/>
            <person name="Liang C."/>
            <person name="Lipzen A."/>
            <person name="Lutzoni F."/>
            <person name="Magnuson J."/>
            <person name="Mondo S."/>
            <person name="Nolan M."/>
            <person name="Ohm R."/>
            <person name="Pangilinan J."/>
            <person name="Park H.-J."/>
            <person name="Ramirez L."/>
            <person name="Alfaro M."/>
            <person name="Sun H."/>
            <person name="Tritt A."/>
            <person name="Yoshinaga Y."/>
            <person name="Zwiers L.-H."/>
            <person name="Turgeon B."/>
            <person name="Goodwin S."/>
            <person name="Spatafora J."/>
            <person name="Crous P."/>
            <person name="Grigoriev I."/>
        </authorList>
    </citation>
    <scope>NUCLEOTIDE SEQUENCE</scope>
    <source>
        <strain evidence="2">CBS 125425</strain>
    </source>
</reference>
<accession>A0A9P4R558</accession>
<gene>
    <name evidence="2" type="ORF">EJ04DRAFT_521546</name>
</gene>
<feature type="region of interest" description="Disordered" evidence="1">
    <location>
        <begin position="70"/>
        <end position="104"/>
    </location>
</feature>